<keyword evidence="2" id="KW-1185">Reference proteome</keyword>
<sequence length="72" mass="8070">MVLRVIENLSLLLSKPSRNVYHGCYLITTNGMAVSRKVLTLPTGLDLIHFTTTNTLSPHQSCNTYLHLKNES</sequence>
<accession>A0AA36BPE8</accession>
<name>A0AA36BPE8_OCTVU</name>
<dbReference type="AlphaFoldDB" id="A0AA36BPE8"/>
<dbReference type="Proteomes" id="UP001162480">
    <property type="component" value="Chromosome 20"/>
</dbReference>
<organism evidence="1 2">
    <name type="scientific">Octopus vulgaris</name>
    <name type="common">Common octopus</name>
    <dbReference type="NCBI Taxonomy" id="6645"/>
    <lineage>
        <taxon>Eukaryota</taxon>
        <taxon>Metazoa</taxon>
        <taxon>Spiralia</taxon>
        <taxon>Lophotrochozoa</taxon>
        <taxon>Mollusca</taxon>
        <taxon>Cephalopoda</taxon>
        <taxon>Coleoidea</taxon>
        <taxon>Octopodiformes</taxon>
        <taxon>Octopoda</taxon>
        <taxon>Incirrata</taxon>
        <taxon>Octopodidae</taxon>
        <taxon>Octopus</taxon>
    </lineage>
</organism>
<evidence type="ECO:0000313" key="2">
    <source>
        <dbReference type="Proteomes" id="UP001162480"/>
    </source>
</evidence>
<protein>
    <submittedName>
        <fullName evidence="1">Uncharacterized protein</fullName>
    </submittedName>
</protein>
<evidence type="ECO:0000313" key="1">
    <source>
        <dbReference type="EMBL" id="CAI9737818.1"/>
    </source>
</evidence>
<dbReference type="EMBL" id="OX597833">
    <property type="protein sequence ID" value="CAI9737818.1"/>
    <property type="molecule type" value="Genomic_DNA"/>
</dbReference>
<gene>
    <name evidence="1" type="ORF">OCTVUL_1B015234</name>
</gene>
<proteinExistence type="predicted"/>
<reference evidence="1" key="1">
    <citation type="submission" date="2023-08" db="EMBL/GenBank/DDBJ databases">
        <authorList>
            <person name="Alioto T."/>
            <person name="Alioto T."/>
            <person name="Gomez Garrido J."/>
        </authorList>
    </citation>
    <scope>NUCLEOTIDE SEQUENCE</scope>
</reference>